<evidence type="ECO:0000313" key="7">
    <source>
        <dbReference type="EMBL" id="MFC4596835.1"/>
    </source>
</evidence>
<dbReference type="PANTHER" id="PTHR43525">
    <property type="entry name" value="PROTEIN MALY"/>
    <property type="match status" value="1"/>
</dbReference>
<organism evidence="7 8">
    <name type="scientific">Cohnella hongkongensis</name>
    <dbReference type="NCBI Taxonomy" id="178337"/>
    <lineage>
        <taxon>Bacteria</taxon>
        <taxon>Bacillati</taxon>
        <taxon>Bacillota</taxon>
        <taxon>Bacilli</taxon>
        <taxon>Bacillales</taxon>
        <taxon>Paenibacillaceae</taxon>
        <taxon>Cohnella</taxon>
    </lineage>
</organism>
<feature type="domain" description="Aminotransferase class I/classII large" evidence="6">
    <location>
        <begin position="42"/>
        <end position="377"/>
    </location>
</feature>
<evidence type="ECO:0000256" key="3">
    <source>
        <dbReference type="ARBA" id="ARBA00022898"/>
    </source>
</evidence>
<evidence type="ECO:0000256" key="5">
    <source>
        <dbReference type="ARBA" id="ARBA00037974"/>
    </source>
</evidence>
<keyword evidence="8" id="KW-1185">Reference proteome</keyword>
<reference evidence="8" key="1">
    <citation type="journal article" date="2019" name="Int. J. Syst. Evol. Microbiol.">
        <title>The Global Catalogue of Microorganisms (GCM) 10K type strain sequencing project: providing services to taxonomists for standard genome sequencing and annotation.</title>
        <authorList>
            <consortium name="The Broad Institute Genomics Platform"/>
            <consortium name="The Broad Institute Genome Sequencing Center for Infectious Disease"/>
            <person name="Wu L."/>
            <person name="Ma J."/>
        </authorList>
    </citation>
    <scope>NUCLEOTIDE SEQUENCE [LARGE SCALE GENOMIC DNA]</scope>
    <source>
        <strain evidence="8">CCUG 49571</strain>
    </source>
</reference>
<evidence type="ECO:0000259" key="6">
    <source>
        <dbReference type="Pfam" id="PF00155"/>
    </source>
</evidence>
<dbReference type="EMBL" id="JBHSEP010000001">
    <property type="protein sequence ID" value="MFC4596835.1"/>
    <property type="molecule type" value="Genomic_DNA"/>
</dbReference>
<accession>A0ABV9F4F4</accession>
<dbReference type="InterPro" id="IPR015424">
    <property type="entry name" value="PyrdxlP-dep_Trfase"/>
</dbReference>
<dbReference type="InterPro" id="IPR027619">
    <property type="entry name" value="C-S_lyase_PatB-like"/>
</dbReference>
<dbReference type="InterPro" id="IPR004839">
    <property type="entry name" value="Aminotransferase_I/II_large"/>
</dbReference>
<gene>
    <name evidence="7" type="ORF">ACFO3S_01175</name>
</gene>
<evidence type="ECO:0000313" key="8">
    <source>
        <dbReference type="Proteomes" id="UP001596028"/>
    </source>
</evidence>
<comment type="caution">
    <text evidence="7">The sequence shown here is derived from an EMBL/GenBank/DDBJ whole genome shotgun (WGS) entry which is preliminary data.</text>
</comment>
<dbReference type="GO" id="GO:0047804">
    <property type="term" value="F:cysteine-S-conjugate beta-lyase activity"/>
    <property type="evidence" value="ECO:0007669"/>
    <property type="project" value="UniProtKB-EC"/>
</dbReference>
<dbReference type="Gene3D" id="3.40.640.10">
    <property type="entry name" value="Type I PLP-dependent aspartate aminotransferase-like (Major domain)"/>
    <property type="match status" value="1"/>
</dbReference>
<keyword evidence="4 7" id="KW-0456">Lyase</keyword>
<protein>
    <recommendedName>
        <fullName evidence="2">cysteine-S-conjugate beta-lyase</fullName>
        <ecNumber evidence="2">4.4.1.13</ecNumber>
    </recommendedName>
</protein>
<dbReference type="InterPro" id="IPR015422">
    <property type="entry name" value="PyrdxlP-dep_Trfase_small"/>
</dbReference>
<dbReference type="InterPro" id="IPR051798">
    <property type="entry name" value="Class-II_PLP-Dep_Aminotrans"/>
</dbReference>
<dbReference type="Proteomes" id="UP001596028">
    <property type="component" value="Unassembled WGS sequence"/>
</dbReference>
<comment type="similarity">
    <text evidence="5">Belongs to the class-II pyridoxal-phosphate-dependent aminotransferase family. MalY/PatB cystathionine beta-lyase subfamily.</text>
</comment>
<dbReference type="PANTHER" id="PTHR43525:SF1">
    <property type="entry name" value="PROTEIN MALY"/>
    <property type="match status" value="1"/>
</dbReference>
<evidence type="ECO:0000256" key="1">
    <source>
        <dbReference type="ARBA" id="ARBA00001933"/>
    </source>
</evidence>
<dbReference type="SUPFAM" id="SSF53383">
    <property type="entry name" value="PLP-dependent transferases"/>
    <property type="match status" value="1"/>
</dbReference>
<dbReference type="EC" id="4.4.1.13" evidence="2"/>
<dbReference type="InterPro" id="IPR015421">
    <property type="entry name" value="PyrdxlP-dep_Trfase_major"/>
</dbReference>
<name>A0ABV9F4F4_9BACL</name>
<evidence type="ECO:0000256" key="4">
    <source>
        <dbReference type="ARBA" id="ARBA00023239"/>
    </source>
</evidence>
<dbReference type="RefSeq" id="WP_378091369.1">
    <property type="nucleotide sequence ID" value="NZ_JBHSEP010000001.1"/>
</dbReference>
<sequence>MRSVEEFCAAYGVDRRNSDCVKWDRVEERFGAGGLLPMWVADMDFKIPEAAQKAMIDRVHHGAFGYGGIPASYYEALFGWMSARHGVELDPGWIRFSTGVVNSFYWTVQAFTKPGDAVIVCSPVYYPFYHAVEDNGRLLVRSELINTEGEYTMDFDDFEAQIVARRVKLFIHCSPHNPVGRVWTEEELRRTFEICAKHGVIVVSDEIHLDFARPGTEFVSALKLKPHYPNLIVLHSASKTFNLAGLLHSHLIIPDERLREVYDAHAKQVNKAAASVMGLIAAEACYREGGEWLDGLRSLIEHNYGLLKSEFEVRLPQAVLSEKEGTYLAWLDLRKCAAADQVRALVQDKCGLAVDYGEWFGEKSQGFIRINLATLPEHIRFAAGQISKHFSIF</sequence>
<dbReference type="NCBIfam" id="TIGR04350">
    <property type="entry name" value="C_S_lyase_PatB"/>
    <property type="match status" value="1"/>
</dbReference>
<dbReference type="CDD" id="cd00609">
    <property type="entry name" value="AAT_like"/>
    <property type="match status" value="1"/>
</dbReference>
<comment type="cofactor">
    <cofactor evidence="1">
        <name>pyridoxal 5'-phosphate</name>
        <dbReference type="ChEBI" id="CHEBI:597326"/>
    </cofactor>
</comment>
<dbReference type="Pfam" id="PF00155">
    <property type="entry name" value="Aminotran_1_2"/>
    <property type="match status" value="1"/>
</dbReference>
<proteinExistence type="inferred from homology"/>
<dbReference type="Gene3D" id="3.90.1150.10">
    <property type="entry name" value="Aspartate Aminotransferase, domain 1"/>
    <property type="match status" value="1"/>
</dbReference>
<evidence type="ECO:0000256" key="2">
    <source>
        <dbReference type="ARBA" id="ARBA00012224"/>
    </source>
</evidence>
<keyword evidence="3" id="KW-0663">Pyridoxal phosphate</keyword>